<dbReference type="EMBL" id="AP024427">
    <property type="protein sequence ID" value="BCR97406.1"/>
    <property type="molecule type" value="Genomic_DNA"/>
</dbReference>
<dbReference type="Gene3D" id="3.90.79.10">
    <property type="entry name" value="Nucleoside Triphosphate Pyrophosphohydrolase"/>
    <property type="match status" value="1"/>
</dbReference>
<reference evidence="2" key="2">
    <citation type="submission" date="2021-02" db="EMBL/GenBank/DDBJ databases">
        <title>Aspergillus luchuensis mut. kawachii IFO 4304 genome sequence.</title>
        <authorList>
            <person name="Mori K."/>
            <person name="Kadooka C."/>
            <person name="Goto M."/>
            <person name="Futagami T."/>
        </authorList>
    </citation>
    <scope>NUCLEOTIDE SEQUENCE</scope>
    <source>
        <strain evidence="2">IFO 4308</strain>
    </source>
</reference>
<dbReference type="RefSeq" id="XP_041541172.1">
    <property type="nucleotide sequence ID" value="XM_041687271.1"/>
</dbReference>
<proteinExistence type="predicted"/>
<evidence type="ECO:0000313" key="3">
    <source>
        <dbReference type="Proteomes" id="UP000661280"/>
    </source>
</evidence>
<dbReference type="GO" id="GO:0006203">
    <property type="term" value="P:dGTP catabolic process"/>
    <property type="evidence" value="ECO:0007669"/>
    <property type="project" value="TreeGrafter"/>
</dbReference>
<dbReference type="InterPro" id="IPR015797">
    <property type="entry name" value="NUDIX_hydrolase-like_dom_sf"/>
</dbReference>
<dbReference type="PANTHER" id="PTHR16099:SF5">
    <property type="entry name" value="NUCLEOTIDE TRIPHOSPHATE DIPHOSPHATASE NUDT15"/>
    <property type="match status" value="1"/>
</dbReference>
<evidence type="ECO:0000259" key="1">
    <source>
        <dbReference type="PROSITE" id="PS51462"/>
    </source>
</evidence>
<dbReference type="InterPro" id="IPR000086">
    <property type="entry name" value="NUDIX_hydrolase_dom"/>
</dbReference>
<dbReference type="OrthoDB" id="447842at2759"/>
<name>A0A7R7W6S5_ASPKA</name>
<dbReference type="SUPFAM" id="SSF55811">
    <property type="entry name" value="Nudix"/>
    <property type="match status" value="1"/>
</dbReference>
<sequence length="219" mass="25113">MLRHLPFRPEPNHQKMTAHTNARVGVAVFIFNGHNEFIIGQRKGSHGAGTWALPGGHLELNESFETCTEREILEETNLKVQDIRFLTVTNDIMKDEGKHYITVVMGCKLCDVDAQPKLMEPDKCSGWEWTTWEQLRMDYYAGKGRPWVERNSRKLTPAAAYDEAVFSEKKEIIPESDSMEVDESTENINPPTRQLFLPLVNLFEQRGGFDPVADYWIAD</sequence>
<dbReference type="KEGG" id="aluc:AKAW2_30725S"/>
<keyword evidence="3" id="KW-1185">Reference proteome</keyword>
<dbReference type="Pfam" id="PF00293">
    <property type="entry name" value="NUDIX"/>
    <property type="match status" value="1"/>
</dbReference>
<reference evidence="2" key="1">
    <citation type="submission" date="2021-01" db="EMBL/GenBank/DDBJ databases">
        <authorList>
            <consortium name="Aspergillus luchuensis mut. kawachii IFO 4304 genome sequencing consortium"/>
            <person name="Kazuki M."/>
            <person name="Futagami T."/>
        </authorList>
    </citation>
    <scope>NUCLEOTIDE SEQUENCE</scope>
    <source>
        <strain evidence="2">IFO 4308</strain>
    </source>
</reference>
<feature type="domain" description="Nudix hydrolase" evidence="1">
    <location>
        <begin position="21"/>
        <end position="161"/>
    </location>
</feature>
<dbReference type="AlphaFoldDB" id="A0A7R7W6S5"/>
<organism evidence="2 3">
    <name type="scientific">Aspergillus kawachii</name>
    <name type="common">White koji mold</name>
    <name type="synonym">Aspergillus awamori var. kawachi</name>
    <dbReference type="NCBI Taxonomy" id="1069201"/>
    <lineage>
        <taxon>Eukaryota</taxon>
        <taxon>Fungi</taxon>
        <taxon>Dikarya</taxon>
        <taxon>Ascomycota</taxon>
        <taxon>Pezizomycotina</taxon>
        <taxon>Eurotiomycetes</taxon>
        <taxon>Eurotiomycetidae</taxon>
        <taxon>Eurotiales</taxon>
        <taxon>Aspergillaceae</taxon>
        <taxon>Aspergillus</taxon>
        <taxon>Aspergillus subgen. Circumdati</taxon>
    </lineage>
</organism>
<evidence type="ECO:0000313" key="2">
    <source>
        <dbReference type="EMBL" id="BCR97406.1"/>
    </source>
</evidence>
<dbReference type="GO" id="GO:0035539">
    <property type="term" value="F:8-oxo-7,8-dihydrodeoxyguanosine triphosphate pyrophosphatase activity"/>
    <property type="evidence" value="ECO:0007669"/>
    <property type="project" value="TreeGrafter"/>
</dbReference>
<dbReference type="PANTHER" id="PTHR16099">
    <property type="entry name" value="8-OXO-DGTP DIPHOSPHATES NUDT15"/>
    <property type="match status" value="1"/>
</dbReference>
<dbReference type="CDD" id="cd04678">
    <property type="entry name" value="NUDIX_MTH2_Nudt15"/>
    <property type="match status" value="1"/>
</dbReference>
<dbReference type="PROSITE" id="PS51462">
    <property type="entry name" value="NUDIX"/>
    <property type="match status" value="1"/>
</dbReference>
<dbReference type="Proteomes" id="UP000661280">
    <property type="component" value="Chromosome 3"/>
</dbReference>
<dbReference type="GeneID" id="64958731"/>
<protein>
    <recommendedName>
        <fullName evidence="1">Nudix hydrolase domain-containing protein</fullName>
    </recommendedName>
</protein>
<dbReference type="GO" id="GO:0005829">
    <property type="term" value="C:cytosol"/>
    <property type="evidence" value="ECO:0007669"/>
    <property type="project" value="TreeGrafter"/>
</dbReference>
<dbReference type="FunFam" id="3.90.79.10:FF:000060">
    <property type="entry name" value="Nudix hydrolase 1"/>
    <property type="match status" value="1"/>
</dbReference>
<gene>
    <name evidence="2" type="ORF">AKAW2_30725S</name>
</gene>
<accession>A0A7R7W6S5</accession>